<feature type="region of interest" description="Disordered" evidence="7">
    <location>
        <begin position="1"/>
        <end position="27"/>
    </location>
</feature>
<keyword evidence="3" id="KW-1003">Cell membrane</keyword>
<feature type="transmembrane region" description="Helical" evidence="8">
    <location>
        <begin position="144"/>
        <end position="164"/>
    </location>
</feature>
<feature type="transmembrane region" description="Helical" evidence="8">
    <location>
        <begin position="80"/>
        <end position="104"/>
    </location>
</feature>
<dbReference type="GeneID" id="97040967"/>
<dbReference type="GO" id="GO:0005886">
    <property type="term" value="C:plasma membrane"/>
    <property type="evidence" value="ECO:0007669"/>
    <property type="project" value="UniProtKB-SubCell"/>
</dbReference>
<organism evidence="9 10">
    <name type="scientific">Paraburkholderia sediminicola</name>
    <dbReference type="NCBI Taxonomy" id="458836"/>
    <lineage>
        <taxon>Bacteria</taxon>
        <taxon>Pseudomonadati</taxon>
        <taxon>Pseudomonadota</taxon>
        <taxon>Betaproteobacteria</taxon>
        <taxon>Burkholderiales</taxon>
        <taxon>Burkholderiaceae</taxon>
        <taxon>Paraburkholderia</taxon>
    </lineage>
</organism>
<evidence type="ECO:0000256" key="4">
    <source>
        <dbReference type="ARBA" id="ARBA00022692"/>
    </source>
</evidence>
<keyword evidence="4 8" id="KW-0812">Transmembrane</keyword>
<proteinExistence type="inferred from homology"/>
<dbReference type="NCBIfam" id="TIGR01404">
    <property type="entry name" value="FlhB_rel_III"/>
    <property type="match status" value="1"/>
</dbReference>
<dbReference type="Pfam" id="PF01312">
    <property type="entry name" value="Bac_export_2"/>
    <property type="match status" value="1"/>
</dbReference>
<gene>
    <name evidence="9" type="primary">yscU</name>
    <name evidence="9" type="ORF">LMG24238_02336</name>
</gene>
<dbReference type="Gene3D" id="3.40.1690.10">
    <property type="entry name" value="secretion proteins EscU"/>
    <property type="match status" value="1"/>
</dbReference>
<dbReference type="InterPro" id="IPR006135">
    <property type="entry name" value="T3SS_substrate_exporter"/>
</dbReference>
<sequence>MSDEKTEEPTQKKLRDARKDGQVSRSSDLTDSISMSAVVLLLMAGASHFSDAMREAVLIATGFVNGDHSLTNMQTQFYKIGGLALSAIVPCICIAALAAIAGSIGQVGMQIATKPITPDPKAVSPMAGLKRIFSVKTLIECAKMIVKAAIVFCVMWQTIKWLFPLIVGSLYQPLPELVRMFWDLLLKLFMVAAAVFVLVGAADVKLQSFMFLKKMKMSKDEVKREHKNQEGDPRIKGERRRLAREMLNAPPQSKVGMANMMVVNPTHYSVAVRYAPDEHPLPRVIAKGMDESAAELRRAARDAGVPIIGNPPVARALYKVGVDQPIPEELFETVAAILRWVDAIGVRRVEGDLASGAGSHVDMHADSHADMHTDSAAMHPSTPPPALH</sequence>
<reference evidence="9 10" key="1">
    <citation type="submission" date="2020-04" db="EMBL/GenBank/DDBJ databases">
        <authorList>
            <person name="De Canck E."/>
        </authorList>
    </citation>
    <scope>NUCLEOTIDE SEQUENCE [LARGE SCALE GENOMIC DNA]</scope>
    <source>
        <strain evidence="9 10">LMG 24238</strain>
    </source>
</reference>
<evidence type="ECO:0000256" key="8">
    <source>
        <dbReference type="SAM" id="Phobius"/>
    </source>
</evidence>
<keyword evidence="5 8" id="KW-1133">Transmembrane helix</keyword>
<keyword evidence="6 8" id="KW-0472">Membrane</keyword>
<dbReference type="SUPFAM" id="SSF160544">
    <property type="entry name" value="EscU C-terminal domain-like"/>
    <property type="match status" value="1"/>
</dbReference>
<dbReference type="AlphaFoldDB" id="A0A6J5AN85"/>
<dbReference type="PANTHER" id="PTHR30531">
    <property type="entry name" value="FLAGELLAR BIOSYNTHETIC PROTEIN FLHB"/>
    <property type="match status" value="1"/>
</dbReference>
<evidence type="ECO:0000256" key="1">
    <source>
        <dbReference type="ARBA" id="ARBA00004651"/>
    </source>
</evidence>
<evidence type="ECO:0000313" key="9">
    <source>
        <dbReference type="EMBL" id="CAB3675535.1"/>
    </source>
</evidence>
<keyword evidence="10" id="KW-1185">Reference proteome</keyword>
<evidence type="ECO:0000256" key="6">
    <source>
        <dbReference type="ARBA" id="ARBA00023136"/>
    </source>
</evidence>
<evidence type="ECO:0000256" key="2">
    <source>
        <dbReference type="ARBA" id="ARBA00010690"/>
    </source>
</evidence>
<dbReference type="Proteomes" id="UP000494255">
    <property type="component" value="Unassembled WGS sequence"/>
</dbReference>
<dbReference type="PANTHER" id="PTHR30531:SF12">
    <property type="entry name" value="FLAGELLAR BIOSYNTHETIC PROTEIN FLHB"/>
    <property type="match status" value="1"/>
</dbReference>
<dbReference type="InterPro" id="IPR029025">
    <property type="entry name" value="T3SS_substrate_exporter_C"/>
</dbReference>
<evidence type="ECO:0000313" key="10">
    <source>
        <dbReference type="Proteomes" id="UP000494255"/>
    </source>
</evidence>
<dbReference type="PRINTS" id="PR00950">
    <property type="entry name" value="TYPE3IMSPROT"/>
</dbReference>
<name>A0A6J5AN85_9BURK</name>
<evidence type="ECO:0000256" key="5">
    <source>
        <dbReference type="ARBA" id="ARBA00022989"/>
    </source>
</evidence>
<comment type="subcellular location">
    <subcellularLocation>
        <location evidence="1">Cell membrane</location>
        <topology evidence="1">Multi-pass membrane protein</topology>
    </subcellularLocation>
</comment>
<protein>
    <submittedName>
        <fullName evidence="9">Yop proteins translocation protein U</fullName>
    </submittedName>
</protein>
<evidence type="ECO:0000256" key="3">
    <source>
        <dbReference type="ARBA" id="ARBA00022475"/>
    </source>
</evidence>
<dbReference type="InterPro" id="IPR006307">
    <property type="entry name" value="BsaZ-like"/>
</dbReference>
<accession>A0A6J5AN85</accession>
<dbReference type="GO" id="GO:0009306">
    <property type="term" value="P:protein secretion"/>
    <property type="evidence" value="ECO:0007669"/>
    <property type="project" value="InterPro"/>
</dbReference>
<comment type="similarity">
    <text evidence="2">Belongs to the type III secretion exporter family.</text>
</comment>
<dbReference type="RefSeq" id="WP_175050559.1">
    <property type="nucleotide sequence ID" value="NZ_CADIKC010000002.1"/>
</dbReference>
<feature type="transmembrane region" description="Helical" evidence="8">
    <location>
        <begin position="184"/>
        <end position="206"/>
    </location>
</feature>
<dbReference type="EMBL" id="CADIKC010000002">
    <property type="protein sequence ID" value="CAB3675535.1"/>
    <property type="molecule type" value="Genomic_DNA"/>
</dbReference>
<evidence type="ECO:0000256" key="7">
    <source>
        <dbReference type="SAM" id="MobiDB-lite"/>
    </source>
</evidence>
<feature type="compositionally biased region" description="Basic and acidic residues" evidence="7">
    <location>
        <begin position="7"/>
        <end position="22"/>
    </location>
</feature>